<sequence length="50" mass="5335">MTSGGYYNTAADVPYFNDSDNDKKTLSFVGLSMGILELAELSTGRATIAQ</sequence>
<organism evidence="1 2">
    <name type="scientific">Musicola paradisiaca (strain Ech703)</name>
    <name type="common">Dickeya paradisiaca</name>
    <name type="synonym">Dickeya dadantii</name>
    <dbReference type="NCBI Taxonomy" id="579405"/>
    <lineage>
        <taxon>Bacteria</taxon>
        <taxon>Pseudomonadati</taxon>
        <taxon>Pseudomonadota</taxon>
        <taxon>Gammaproteobacteria</taxon>
        <taxon>Enterobacterales</taxon>
        <taxon>Pectobacteriaceae</taxon>
        <taxon>Musicola</taxon>
    </lineage>
</organism>
<gene>
    <name evidence="1" type="ordered locus">Dd703_1685</name>
</gene>
<evidence type="ECO:0000313" key="1">
    <source>
        <dbReference type="EMBL" id="ACS85482.1"/>
    </source>
</evidence>
<dbReference type="AlphaFoldDB" id="C6C4A8"/>
<dbReference type="STRING" id="579405.Dd703_1685"/>
<dbReference type="EMBL" id="CP001654">
    <property type="protein sequence ID" value="ACS85482.1"/>
    <property type="molecule type" value="Genomic_DNA"/>
</dbReference>
<keyword evidence="2" id="KW-1185">Reference proteome</keyword>
<proteinExistence type="predicted"/>
<dbReference type="KEGG" id="dda:Dd703_1685"/>
<accession>C6C4A8</accession>
<evidence type="ECO:0000313" key="2">
    <source>
        <dbReference type="Proteomes" id="UP000002734"/>
    </source>
</evidence>
<name>C6C4A8_MUSP7</name>
<dbReference type="Proteomes" id="UP000002734">
    <property type="component" value="Chromosome"/>
</dbReference>
<dbReference type="HOGENOM" id="CLU_3117225_0_0_6"/>
<protein>
    <submittedName>
        <fullName evidence="1">Uncharacterized protein</fullName>
    </submittedName>
</protein>
<reference evidence="1" key="1">
    <citation type="submission" date="2009-06" db="EMBL/GenBank/DDBJ databases">
        <title>Complete sequence of Dickeya dadantii Ech703.</title>
        <authorList>
            <consortium name="US DOE Joint Genome Institute"/>
            <person name="Lucas S."/>
            <person name="Copeland A."/>
            <person name="Lapidus A."/>
            <person name="Glavina del Rio T."/>
            <person name="Dalin E."/>
            <person name="Tice H."/>
            <person name="Bruce D."/>
            <person name="Goodwin L."/>
            <person name="Pitluck S."/>
            <person name="Chertkov O."/>
            <person name="Brettin T."/>
            <person name="Detter J.C."/>
            <person name="Han C."/>
            <person name="Larimer F."/>
            <person name="Land M."/>
            <person name="Hauser L."/>
            <person name="Kyrpides N."/>
            <person name="Mikhailova N."/>
            <person name="Balakrishnan V."/>
            <person name="Glasner J."/>
            <person name="Perna N.T."/>
        </authorList>
    </citation>
    <scope>NUCLEOTIDE SEQUENCE [LARGE SCALE GENOMIC DNA]</scope>
    <source>
        <strain evidence="1">Ech703</strain>
    </source>
</reference>